<evidence type="ECO:0000256" key="2">
    <source>
        <dbReference type="SAM" id="Phobius"/>
    </source>
</evidence>
<feature type="transmembrane region" description="Helical" evidence="2">
    <location>
        <begin position="15"/>
        <end position="35"/>
    </location>
</feature>
<accession>A0ABP8JQU4</accession>
<reference evidence="4" key="1">
    <citation type="journal article" date="2019" name="Int. J. Syst. Evol. Microbiol.">
        <title>The Global Catalogue of Microorganisms (GCM) 10K type strain sequencing project: providing services to taxonomists for standard genome sequencing and annotation.</title>
        <authorList>
            <consortium name="The Broad Institute Genomics Platform"/>
            <consortium name="The Broad Institute Genome Sequencing Center for Infectious Disease"/>
            <person name="Wu L."/>
            <person name="Ma J."/>
        </authorList>
    </citation>
    <scope>NUCLEOTIDE SEQUENCE [LARGE SCALE GENOMIC DNA]</scope>
    <source>
        <strain evidence="4">JCM 17738</strain>
    </source>
</reference>
<keyword evidence="2" id="KW-1133">Transmembrane helix</keyword>
<feature type="compositionally biased region" description="Basic and acidic residues" evidence="1">
    <location>
        <begin position="179"/>
        <end position="188"/>
    </location>
</feature>
<sequence>MTGRRVEEPSESGQAAMWLVLTMAILFLALGVTAYSRLVSATDEVSGLQTAADAAALAGAQAIARDAPQAIKDAVRDGGGIPCGLGRGEAQSFAARNGATVTSYCYYPVQDRIEVTVRSQAVLESGRREDTSAVAELDLRLGPCVLPDAPEPPEPEPTPTPTPSSTATPTPTPTPTPDDVVKKGRCGEVEFDVTFPGSGGPPSFGWGQLKIEADPRLTD</sequence>
<evidence type="ECO:0000313" key="3">
    <source>
        <dbReference type="EMBL" id="GAA4394693.1"/>
    </source>
</evidence>
<feature type="region of interest" description="Disordered" evidence="1">
    <location>
        <begin position="143"/>
        <end position="219"/>
    </location>
</feature>
<comment type="caution">
    <text evidence="3">The sequence shown here is derived from an EMBL/GenBank/DDBJ whole genome shotgun (WGS) entry which is preliminary data.</text>
</comment>
<evidence type="ECO:0000313" key="4">
    <source>
        <dbReference type="Proteomes" id="UP001500390"/>
    </source>
</evidence>
<dbReference type="RefSeq" id="WP_159902173.1">
    <property type="nucleotide sequence ID" value="NZ_BAABFX010000025.1"/>
</dbReference>
<name>A0ABP8JQU4_9MICO</name>
<evidence type="ECO:0008006" key="5">
    <source>
        <dbReference type="Google" id="ProtNLM"/>
    </source>
</evidence>
<evidence type="ECO:0000256" key="1">
    <source>
        <dbReference type="SAM" id="MobiDB-lite"/>
    </source>
</evidence>
<keyword evidence="2" id="KW-0472">Membrane</keyword>
<keyword evidence="4" id="KW-1185">Reference proteome</keyword>
<protein>
    <recommendedName>
        <fullName evidence="5">Flp pilus-assembly TadG-like N-terminal domain-containing protein</fullName>
    </recommendedName>
</protein>
<feature type="compositionally biased region" description="Pro residues" evidence="1">
    <location>
        <begin position="149"/>
        <end position="162"/>
    </location>
</feature>
<gene>
    <name evidence="3" type="ORF">GCM10023153_16010</name>
</gene>
<dbReference type="Proteomes" id="UP001500390">
    <property type="component" value="Unassembled WGS sequence"/>
</dbReference>
<organism evidence="3 4">
    <name type="scientific">Ornithinibacter aureus</name>
    <dbReference type="NCBI Taxonomy" id="622664"/>
    <lineage>
        <taxon>Bacteria</taxon>
        <taxon>Bacillati</taxon>
        <taxon>Actinomycetota</taxon>
        <taxon>Actinomycetes</taxon>
        <taxon>Micrococcales</taxon>
        <taxon>Intrasporangiaceae</taxon>
        <taxon>Ornithinibacter</taxon>
    </lineage>
</organism>
<keyword evidence="2" id="KW-0812">Transmembrane</keyword>
<dbReference type="EMBL" id="BAABFX010000025">
    <property type="protein sequence ID" value="GAA4394693.1"/>
    <property type="molecule type" value="Genomic_DNA"/>
</dbReference>
<proteinExistence type="predicted"/>